<dbReference type="InterPro" id="IPR001763">
    <property type="entry name" value="Rhodanese-like_dom"/>
</dbReference>
<evidence type="ECO:0000259" key="9">
    <source>
        <dbReference type="PROSITE" id="PS50206"/>
    </source>
</evidence>
<dbReference type="AlphaFoldDB" id="A0A6M2DLL1"/>
<dbReference type="GO" id="GO:0051301">
    <property type="term" value="P:cell division"/>
    <property type="evidence" value="ECO:0007669"/>
    <property type="project" value="UniProtKB-KW"/>
</dbReference>
<dbReference type="GO" id="GO:0004725">
    <property type="term" value="F:protein tyrosine phosphatase activity"/>
    <property type="evidence" value="ECO:0007669"/>
    <property type="project" value="UniProtKB-EC"/>
</dbReference>
<dbReference type="PROSITE" id="PS50206">
    <property type="entry name" value="RHODANESE_3"/>
    <property type="match status" value="1"/>
</dbReference>
<dbReference type="PRINTS" id="PR00716">
    <property type="entry name" value="MPIPHPHTASE"/>
</dbReference>
<organism evidence="10">
    <name type="scientific">Xenopsylla cheopis</name>
    <name type="common">Oriental rat flea</name>
    <name type="synonym">Pulex cheopis</name>
    <dbReference type="NCBI Taxonomy" id="163159"/>
    <lineage>
        <taxon>Eukaryota</taxon>
        <taxon>Metazoa</taxon>
        <taxon>Ecdysozoa</taxon>
        <taxon>Arthropoda</taxon>
        <taxon>Hexapoda</taxon>
        <taxon>Insecta</taxon>
        <taxon>Pterygota</taxon>
        <taxon>Neoptera</taxon>
        <taxon>Endopterygota</taxon>
        <taxon>Siphonaptera</taxon>
        <taxon>Pulicidae</taxon>
        <taxon>Xenopsyllinae</taxon>
        <taxon>Xenopsylla</taxon>
    </lineage>
</organism>
<dbReference type="GO" id="GO:0010971">
    <property type="term" value="P:positive regulation of G2/M transition of mitotic cell cycle"/>
    <property type="evidence" value="ECO:0007669"/>
    <property type="project" value="TreeGrafter"/>
</dbReference>
<dbReference type="EMBL" id="GIIL01002874">
    <property type="protein sequence ID" value="NOV46600.1"/>
    <property type="molecule type" value="Transcribed_RNA"/>
</dbReference>
<feature type="compositionally biased region" description="Polar residues" evidence="8">
    <location>
        <begin position="20"/>
        <end position="32"/>
    </location>
</feature>
<proteinExistence type="inferred from homology"/>
<dbReference type="GO" id="GO:0010256">
    <property type="term" value="P:endomembrane system organization"/>
    <property type="evidence" value="ECO:0007669"/>
    <property type="project" value="UniProtKB-ARBA"/>
</dbReference>
<dbReference type="SMART" id="SM00450">
    <property type="entry name" value="RHOD"/>
    <property type="match status" value="1"/>
</dbReference>
<dbReference type="GO" id="GO:0000086">
    <property type="term" value="P:G2/M transition of mitotic cell cycle"/>
    <property type="evidence" value="ECO:0007669"/>
    <property type="project" value="TreeGrafter"/>
</dbReference>
<evidence type="ECO:0000256" key="7">
    <source>
        <dbReference type="ARBA" id="ARBA00051722"/>
    </source>
</evidence>
<comment type="similarity">
    <text evidence="1">Belongs to the MPI phosphatase family.</text>
</comment>
<dbReference type="EC" id="3.1.3.48" evidence="2"/>
<feature type="compositionally biased region" description="Polar residues" evidence="8">
    <location>
        <begin position="250"/>
        <end position="259"/>
    </location>
</feature>
<evidence type="ECO:0000256" key="2">
    <source>
        <dbReference type="ARBA" id="ARBA00013064"/>
    </source>
</evidence>
<keyword evidence="5" id="KW-0904">Protein phosphatase</keyword>
<evidence type="ECO:0000256" key="1">
    <source>
        <dbReference type="ARBA" id="ARBA00011065"/>
    </source>
</evidence>
<dbReference type="SUPFAM" id="SSF52821">
    <property type="entry name" value="Rhodanese/Cell cycle control phosphatase"/>
    <property type="match status" value="1"/>
</dbReference>
<dbReference type="InterPro" id="IPR000751">
    <property type="entry name" value="MPI_Phosphatase"/>
</dbReference>
<dbReference type="GO" id="GO:0005634">
    <property type="term" value="C:nucleus"/>
    <property type="evidence" value="ECO:0007669"/>
    <property type="project" value="TreeGrafter"/>
</dbReference>
<dbReference type="GO" id="GO:0110032">
    <property type="term" value="P:positive regulation of G2/MI transition of meiotic cell cycle"/>
    <property type="evidence" value="ECO:0007669"/>
    <property type="project" value="TreeGrafter"/>
</dbReference>
<dbReference type="FunFam" id="3.40.250.10:FF:000036">
    <property type="entry name" value="M-phase inducer phosphatase"/>
    <property type="match status" value="1"/>
</dbReference>
<dbReference type="GO" id="GO:0032502">
    <property type="term" value="P:developmental process"/>
    <property type="evidence" value="ECO:0007669"/>
    <property type="project" value="UniProtKB-ARBA"/>
</dbReference>
<keyword evidence="6" id="KW-0131">Cell cycle</keyword>
<feature type="region of interest" description="Disordered" evidence="8">
    <location>
        <begin position="243"/>
        <end position="298"/>
    </location>
</feature>
<comment type="catalytic activity">
    <reaction evidence="7">
        <text>O-phospho-L-tyrosyl-[protein] + H2O = L-tyrosyl-[protein] + phosphate</text>
        <dbReference type="Rhea" id="RHEA:10684"/>
        <dbReference type="Rhea" id="RHEA-COMP:10136"/>
        <dbReference type="Rhea" id="RHEA-COMP:20101"/>
        <dbReference type="ChEBI" id="CHEBI:15377"/>
        <dbReference type="ChEBI" id="CHEBI:43474"/>
        <dbReference type="ChEBI" id="CHEBI:46858"/>
        <dbReference type="ChEBI" id="CHEBI:61978"/>
        <dbReference type="EC" id="3.1.3.48"/>
    </reaction>
</comment>
<evidence type="ECO:0000256" key="3">
    <source>
        <dbReference type="ARBA" id="ARBA00022618"/>
    </source>
</evidence>
<keyword evidence="3" id="KW-0132">Cell division</keyword>
<keyword evidence="4" id="KW-0378">Hydrolase</keyword>
<name>A0A6M2DLL1_XENCH</name>
<protein>
    <recommendedName>
        <fullName evidence="2">protein-tyrosine-phosphatase</fullName>
        <ecNumber evidence="2">3.1.3.48</ecNumber>
    </recommendedName>
</protein>
<dbReference type="Pfam" id="PF00581">
    <property type="entry name" value="Rhodanese"/>
    <property type="match status" value="1"/>
</dbReference>
<dbReference type="PANTHER" id="PTHR10828:SF76">
    <property type="entry name" value="M-PHASE INDUCER PHOSPHATASE"/>
    <property type="match status" value="1"/>
</dbReference>
<evidence type="ECO:0000313" key="10">
    <source>
        <dbReference type="EMBL" id="NOV46600.1"/>
    </source>
</evidence>
<evidence type="ECO:0000256" key="6">
    <source>
        <dbReference type="ARBA" id="ARBA00023306"/>
    </source>
</evidence>
<accession>A0A6M2DLL1</accession>
<evidence type="ECO:0000256" key="5">
    <source>
        <dbReference type="ARBA" id="ARBA00022912"/>
    </source>
</evidence>
<evidence type="ECO:0000256" key="4">
    <source>
        <dbReference type="ARBA" id="ARBA00022801"/>
    </source>
</evidence>
<feature type="domain" description="Rhodanese" evidence="9">
    <location>
        <begin position="365"/>
        <end position="478"/>
    </location>
</feature>
<evidence type="ECO:0000256" key="8">
    <source>
        <dbReference type="SAM" id="MobiDB-lite"/>
    </source>
</evidence>
<dbReference type="InterPro" id="IPR036873">
    <property type="entry name" value="Rhodanese-like_dom_sf"/>
</dbReference>
<sequence>MNNSFTLSSGGRIGSRVSESRSQSTQRRFNSNPMVIDYDGDDCLSSDDKENYIESSLPECNDLSLYSGASPQNSPLRACQLSPCVQKRKGELFNKARKRILHKPLRQPLADHDTNSVDSDAGYGASFSEQGPKRCQLIAASTVVPRRIIEPSPSKTQSPKTKSPCSLKIFHSLSSGSMESMDDGFIELFDMDSMDENAQLPCDLNSLISGDIKSVKTPDRSLKPSFCRSLSLNNDISTPELFSSLKLKSPNPTTPTSDGSRCFKRPEPPCMLQSPNMPKRRKSTSLGNIDESPETQNRQRILQRSVSDHEHIIKQALARSSMEPDLIGDFSKPFCLPLMEGRHQDLKSISTDTLAALIRGEFKDTVASYKVIDCRYPYEFDGGHIRGAKNLYTKDQIVKELVETKSGAPQVQYDGPNRHILVFHCEFSSERGPKLSRFLRNFDRDSNREVYPALHYPEIYLLHGGYKEFFASYSDLCDPIAYRPMLDPEFDADLKLFRAKSKNWNGDSKNRFTRSRSRLNL</sequence>
<reference evidence="10" key="1">
    <citation type="submission" date="2020-03" db="EMBL/GenBank/DDBJ databases">
        <title>Transcriptomic Profiling of the Digestive Tract of the Rat Flea, Xenopsylla cheopis, Following Blood Feeding and Infection with Yersinia pestis.</title>
        <authorList>
            <person name="Bland D.M."/>
            <person name="Martens C.A."/>
            <person name="Virtaneva K."/>
            <person name="Kanakabandi K."/>
            <person name="Long D."/>
            <person name="Rosenke R."/>
            <person name="Saturday G.A."/>
            <person name="Hoyt F.H."/>
            <person name="Bruno D.P."/>
            <person name="Ribeiro J.M.C."/>
            <person name="Hinnebusch J."/>
        </authorList>
    </citation>
    <scope>NUCLEOTIDE SEQUENCE</scope>
</reference>
<dbReference type="GO" id="GO:0009794">
    <property type="term" value="P:regulation of mitotic cell cycle, embryonic"/>
    <property type="evidence" value="ECO:0007669"/>
    <property type="project" value="UniProtKB-ARBA"/>
</dbReference>
<dbReference type="CDD" id="cd01530">
    <property type="entry name" value="Cdc25"/>
    <property type="match status" value="1"/>
</dbReference>
<feature type="region of interest" description="Disordered" evidence="8">
    <location>
        <begin position="1"/>
        <end position="32"/>
    </location>
</feature>
<dbReference type="GO" id="GO:0005737">
    <property type="term" value="C:cytoplasm"/>
    <property type="evidence" value="ECO:0007669"/>
    <property type="project" value="TreeGrafter"/>
</dbReference>
<dbReference type="Gene3D" id="3.40.250.10">
    <property type="entry name" value="Rhodanese-like domain"/>
    <property type="match status" value="1"/>
</dbReference>
<dbReference type="PANTHER" id="PTHR10828">
    <property type="entry name" value="M-PHASE INDUCER PHOSPHATASE DUAL SPECIFICITY PHOSPHATASE CDC25"/>
    <property type="match status" value="1"/>
</dbReference>